<gene>
    <name evidence="1" type="ORF">SDC9_194085</name>
</gene>
<accession>A0A645I7X7</accession>
<proteinExistence type="predicted"/>
<protein>
    <submittedName>
        <fullName evidence="1">Uncharacterized protein</fullName>
    </submittedName>
</protein>
<dbReference type="EMBL" id="VSSQ01107221">
    <property type="protein sequence ID" value="MPN46499.1"/>
    <property type="molecule type" value="Genomic_DNA"/>
</dbReference>
<sequence length="170" mass="18716">MIFLGLNRLRLQFFLHLRLRGTYGCFISDILQEPFLIFAVCNIPYLRSRSVAEKHLVKVDVFACQRGTDTDTSVVCLLQGEHLALAGSLCPLMEPGAVCGPAHAQIYDLAGEAVPYPIDLVSRDNERPLLPFRSGVIPELDGRAVFGVIVGNLEHFAVAGGYRVKTILAY</sequence>
<name>A0A645I7X7_9ZZZZ</name>
<reference evidence="1" key="1">
    <citation type="submission" date="2019-08" db="EMBL/GenBank/DDBJ databases">
        <authorList>
            <person name="Kucharzyk K."/>
            <person name="Murdoch R.W."/>
            <person name="Higgins S."/>
            <person name="Loffler F."/>
        </authorList>
    </citation>
    <scope>NUCLEOTIDE SEQUENCE</scope>
</reference>
<comment type="caution">
    <text evidence="1">The sequence shown here is derived from an EMBL/GenBank/DDBJ whole genome shotgun (WGS) entry which is preliminary data.</text>
</comment>
<organism evidence="1">
    <name type="scientific">bioreactor metagenome</name>
    <dbReference type="NCBI Taxonomy" id="1076179"/>
    <lineage>
        <taxon>unclassified sequences</taxon>
        <taxon>metagenomes</taxon>
        <taxon>ecological metagenomes</taxon>
    </lineage>
</organism>
<dbReference type="AlphaFoldDB" id="A0A645I7X7"/>
<evidence type="ECO:0000313" key="1">
    <source>
        <dbReference type="EMBL" id="MPN46499.1"/>
    </source>
</evidence>